<accession>A0ACC2LTD9</accession>
<evidence type="ECO:0000313" key="2">
    <source>
        <dbReference type="Proteomes" id="UP001234297"/>
    </source>
</evidence>
<keyword evidence="2" id="KW-1185">Reference proteome</keyword>
<reference evidence="1 2" key="1">
    <citation type="journal article" date="2022" name="Hortic Res">
        <title>A haplotype resolved chromosomal level avocado genome allows analysis of novel avocado genes.</title>
        <authorList>
            <person name="Nath O."/>
            <person name="Fletcher S.J."/>
            <person name="Hayward A."/>
            <person name="Shaw L.M."/>
            <person name="Masouleh A.K."/>
            <person name="Furtado A."/>
            <person name="Henry R.J."/>
            <person name="Mitter N."/>
        </authorList>
    </citation>
    <scope>NUCLEOTIDE SEQUENCE [LARGE SCALE GENOMIC DNA]</scope>
    <source>
        <strain evidence="2">cv. Hass</strain>
    </source>
</reference>
<dbReference type="Proteomes" id="UP001234297">
    <property type="component" value="Chromosome 3"/>
</dbReference>
<proteinExistence type="predicted"/>
<comment type="caution">
    <text evidence="1">The sequence shown here is derived from an EMBL/GenBank/DDBJ whole genome shotgun (WGS) entry which is preliminary data.</text>
</comment>
<sequence length="391" mass="44322">MPTLESLFSNEPSSPKATKPTMPTLKSLFSNDPLPSNNPSPPKATKPTIYLNFFKSIFTSTNQSPPPKSWTAITDFMKIITTNSKSAFQIFRHDMKEFGSDLKIIGSDLKKDMVVIRDIASRSIRDLDGFGSSIRSATAEIISHGREAIFSPDSDREGYRALETRDFEEWKLGFRIEEKGEEIESFCGGNSVVEDFYRAFVPDVVDHETFWTRYFYRIHKDEANDARSDLLKRAALEDGREEEDLKQELDGDDVEAKDEILEIGQVLKTEIGDDVNLTVEERAGSDCCESNNNLELNERSDEKLVAEGKKEEVDGLSERTDEKLVAEGKEEEVDGLREKKNSDEDDDELGWVEIENFGDEEGGDESCSCDSLNRSDDDMSWEIEDYEPDME</sequence>
<gene>
    <name evidence="1" type="ORF">MRB53_010841</name>
</gene>
<name>A0ACC2LTD9_PERAE</name>
<protein>
    <submittedName>
        <fullName evidence="1">Uncharacterized protein</fullName>
    </submittedName>
</protein>
<dbReference type="EMBL" id="CM056811">
    <property type="protein sequence ID" value="KAJ8636574.1"/>
    <property type="molecule type" value="Genomic_DNA"/>
</dbReference>
<organism evidence="1 2">
    <name type="scientific">Persea americana</name>
    <name type="common">Avocado</name>
    <dbReference type="NCBI Taxonomy" id="3435"/>
    <lineage>
        <taxon>Eukaryota</taxon>
        <taxon>Viridiplantae</taxon>
        <taxon>Streptophyta</taxon>
        <taxon>Embryophyta</taxon>
        <taxon>Tracheophyta</taxon>
        <taxon>Spermatophyta</taxon>
        <taxon>Magnoliopsida</taxon>
        <taxon>Magnoliidae</taxon>
        <taxon>Laurales</taxon>
        <taxon>Lauraceae</taxon>
        <taxon>Persea</taxon>
    </lineage>
</organism>
<evidence type="ECO:0000313" key="1">
    <source>
        <dbReference type="EMBL" id="KAJ8636574.1"/>
    </source>
</evidence>